<protein>
    <submittedName>
        <fullName evidence="2">Uncharacterized protein</fullName>
    </submittedName>
</protein>
<evidence type="ECO:0000256" key="1">
    <source>
        <dbReference type="SAM" id="MobiDB-lite"/>
    </source>
</evidence>
<feature type="compositionally biased region" description="Basic and acidic residues" evidence="1">
    <location>
        <begin position="104"/>
        <end position="114"/>
    </location>
</feature>
<feature type="region of interest" description="Disordered" evidence="1">
    <location>
        <begin position="92"/>
        <end position="114"/>
    </location>
</feature>
<accession>A0A7S2FJ11</accession>
<name>A0A7S2FJ11_9STRA</name>
<dbReference type="EMBL" id="HBGS01015412">
    <property type="protein sequence ID" value="CAD9398616.1"/>
    <property type="molecule type" value="Transcribed_RNA"/>
</dbReference>
<sequence>MEGKVWRASEVIEDLEVSLADMQVGRVKYRNEAFRDKKKLNNLRKERDDSPRDKLIDQYKKGLSKSKVDNVAKYEVDVCVASCSGAGVQQDEVMEEETNASKANEGEELRRLFR</sequence>
<dbReference type="AlphaFoldDB" id="A0A7S2FJ11"/>
<evidence type="ECO:0000313" key="2">
    <source>
        <dbReference type="EMBL" id="CAD9398616.1"/>
    </source>
</evidence>
<gene>
    <name evidence="2" type="ORF">DSPE1174_LOCUS8064</name>
</gene>
<organism evidence="2">
    <name type="scientific">Octactis speculum</name>
    <dbReference type="NCBI Taxonomy" id="3111310"/>
    <lineage>
        <taxon>Eukaryota</taxon>
        <taxon>Sar</taxon>
        <taxon>Stramenopiles</taxon>
        <taxon>Ochrophyta</taxon>
        <taxon>Dictyochophyceae</taxon>
        <taxon>Dictyochales</taxon>
        <taxon>Dictyochaceae</taxon>
        <taxon>Octactis</taxon>
    </lineage>
</organism>
<proteinExistence type="predicted"/>
<reference evidence="2" key="1">
    <citation type="submission" date="2021-01" db="EMBL/GenBank/DDBJ databases">
        <authorList>
            <person name="Corre E."/>
            <person name="Pelletier E."/>
            <person name="Niang G."/>
            <person name="Scheremetjew M."/>
            <person name="Finn R."/>
            <person name="Kale V."/>
            <person name="Holt S."/>
            <person name="Cochrane G."/>
            <person name="Meng A."/>
            <person name="Brown T."/>
            <person name="Cohen L."/>
        </authorList>
    </citation>
    <scope>NUCLEOTIDE SEQUENCE</scope>
    <source>
        <strain evidence="2">CCMP1381</strain>
    </source>
</reference>